<accession>F6GAL7</accession>
<dbReference type="KEGG" id="rsn:RSPO_m01169"/>
<evidence type="ECO:0000313" key="4">
    <source>
        <dbReference type="EMBL" id="AEG71805.1"/>
    </source>
</evidence>
<dbReference type="AlphaFoldDB" id="F6GAL7"/>
<dbReference type="InterPro" id="IPR006860">
    <property type="entry name" value="FecR"/>
</dbReference>
<dbReference type="InterPro" id="IPR032623">
    <property type="entry name" value="FecR_N"/>
</dbReference>
<organism evidence="4 5">
    <name type="scientific">Ralstonia solanacearum (strain Po82)</name>
    <dbReference type="NCBI Taxonomy" id="1031711"/>
    <lineage>
        <taxon>Bacteria</taxon>
        <taxon>Pseudomonadati</taxon>
        <taxon>Pseudomonadota</taxon>
        <taxon>Betaproteobacteria</taxon>
        <taxon>Burkholderiales</taxon>
        <taxon>Burkholderiaceae</taxon>
        <taxon>Ralstonia</taxon>
        <taxon>Ralstonia solanacearum species complex</taxon>
    </lineage>
</organism>
<dbReference type="EMBL" id="CP002820">
    <property type="protein sequence ID" value="AEG71805.1"/>
    <property type="molecule type" value="Genomic_DNA"/>
</dbReference>
<reference evidence="4 5" key="1">
    <citation type="journal article" date="2011" name="J. Bacteriol.">
        <title>Complete genome sequence of the plant pathogen Ralstonia solanacearum strain Po82.</title>
        <authorList>
            <person name="Xu J."/>
            <person name="Zheng H.J."/>
            <person name="Liu L."/>
            <person name="Pan Z.C."/>
            <person name="Prior P."/>
            <person name="Tang B."/>
            <person name="Xu J.S."/>
            <person name="Zhang H."/>
            <person name="Tian Q."/>
            <person name="Zhang L.Q."/>
            <person name="Feng J."/>
        </authorList>
    </citation>
    <scope>NUCLEOTIDE SEQUENCE [LARGE SCALE GENOMIC DNA]</scope>
    <source>
        <strain evidence="5">Po82</strain>
    </source>
</reference>
<dbReference type="Pfam" id="PF04773">
    <property type="entry name" value="FecR"/>
    <property type="match status" value="1"/>
</dbReference>
<sequence length="492" mass="51412">MPILAEGYRATSLPACHRRGVRLVPTTLRLAGWPHGAQDGLPFRGGRPRIGGVRATAADAGLAGHPRAARAADHHCAAAAVRHLAPARPGAGLPGVGGGAARGHAAVARGAGAGAGGPGHHRPAAGRPARQGAHRFPVQPAGRPDLSGNRRAAERLGAHGAEVHDPGDAPVLPGRGIVKQPLNDRIAEQAIQWLVLLRSGMASEADRQRFAAWREASPAHADAVRRLEGGLGAVALPSVPMPHRQAARRLLDTAPSPLRHARRALLVGGMGVGVAALVDLQMPLSDLTADMRTATSERRDFKLAGGHQLRLNARSAVDVVPVVHGYNVRLRRGSVLAVAGAWERLRVSSPAGEVECARGMVCTSLDAEGGMTVAVLDGSVALSTPTGASTVAHSGGVHRLGRAGIELLRLSARSVAAWTQGMVEVEHQPLADVIAALRPYHAGMIELHPDAAGLHVTGRFPLDPRRALQMLVDTLPIDVRYIAGLWVRISRR</sequence>
<dbReference type="InterPro" id="IPR012373">
    <property type="entry name" value="Ferrdict_sens_TM"/>
</dbReference>
<feature type="domain" description="FecR protein" evidence="2">
    <location>
        <begin position="290"/>
        <end position="380"/>
    </location>
</feature>
<protein>
    <submittedName>
        <fullName evidence="4">3-compartiment signal transduction system, component prhr protein</fullName>
    </submittedName>
</protein>
<evidence type="ECO:0000313" key="5">
    <source>
        <dbReference type="Proteomes" id="UP000007953"/>
    </source>
</evidence>
<dbReference type="Pfam" id="PF16220">
    <property type="entry name" value="DUF4880"/>
    <property type="match status" value="1"/>
</dbReference>
<evidence type="ECO:0000259" key="3">
    <source>
        <dbReference type="Pfam" id="PF16220"/>
    </source>
</evidence>
<dbReference type="Proteomes" id="UP000007953">
    <property type="component" value="Plasmid megaplasmid"/>
</dbReference>
<dbReference type="HOGENOM" id="CLU_554188_0_0_4"/>
<dbReference type="PANTHER" id="PTHR30273:SF2">
    <property type="entry name" value="PROTEIN FECR"/>
    <property type="match status" value="1"/>
</dbReference>
<feature type="domain" description="FecR N-terminal" evidence="3">
    <location>
        <begin position="188"/>
        <end position="228"/>
    </location>
</feature>
<evidence type="ECO:0000259" key="2">
    <source>
        <dbReference type="Pfam" id="PF04773"/>
    </source>
</evidence>
<dbReference type="PATRIC" id="fig|1031711.3.peg.4368"/>
<proteinExistence type="predicted"/>
<geneLocation type="plasmid" evidence="5"/>
<feature type="compositionally biased region" description="Low complexity" evidence="1">
    <location>
        <begin position="125"/>
        <end position="135"/>
    </location>
</feature>
<dbReference type="PANTHER" id="PTHR30273">
    <property type="entry name" value="PERIPLASMIC SIGNAL SENSOR AND SIGMA FACTOR ACTIVATOR FECR-RELATED"/>
    <property type="match status" value="1"/>
</dbReference>
<name>F6GAL7_RALS8</name>
<evidence type="ECO:0000256" key="1">
    <source>
        <dbReference type="SAM" id="MobiDB-lite"/>
    </source>
</evidence>
<gene>
    <name evidence="4" type="primary">prhR</name>
    <name evidence="4" type="ordered locus">RSPO_m01169</name>
</gene>
<keyword evidence="4" id="KW-0614">Plasmid</keyword>
<feature type="region of interest" description="Disordered" evidence="1">
    <location>
        <begin position="109"/>
        <end position="148"/>
    </location>
</feature>
<dbReference type="GO" id="GO:0016989">
    <property type="term" value="F:sigma factor antagonist activity"/>
    <property type="evidence" value="ECO:0007669"/>
    <property type="project" value="TreeGrafter"/>
</dbReference>